<protein>
    <submittedName>
        <fullName evidence="2">Uncharacterized protein</fullName>
    </submittedName>
</protein>
<feature type="transmembrane region" description="Helical" evidence="1">
    <location>
        <begin position="35"/>
        <end position="58"/>
    </location>
</feature>
<gene>
    <name evidence="2" type="ORF">PANT1444_LOCUS10646</name>
</gene>
<proteinExistence type="predicted"/>
<accession>A0A7S0HLH8</accession>
<evidence type="ECO:0000256" key="1">
    <source>
        <dbReference type="SAM" id="Phobius"/>
    </source>
</evidence>
<evidence type="ECO:0000313" key="2">
    <source>
        <dbReference type="EMBL" id="CAD8489278.1"/>
    </source>
</evidence>
<name>A0A7S0HLH8_9EUKA</name>
<reference evidence="2" key="1">
    <citation type="submission" date="2021-01" db="EMBL/GenBank/DDBJ databases">
        <authorList>
            <person name="Corre E."/>
            <person name="Pelletier E."/>
            <person name="Niang G."/>
            <person name="Scheremetjew M."/>
            <person name="Finn R."/>
            <person name="Kale V."/>
            <person name="Holt S."/>
            <person name="Cochrane G."/>
            <person name="Meng A."/>
            <person name="Brown T."/>
            <person name="Cohen L."/>
        </authorList>
    </citation>
    <scope>NUCLEOTIDE SEQUENCE</scope>
    <source>
        <strain evidence="2">CCMP1374</strain>
    </source>
</reference>
<keyword evidence="1" id="KW-1133">Transmembrane helix</keyword>
<organism evidence="2">
    <name type="scientific">Phaeocystis antarctica</name>
    <dbReference type="NCBI Taxonomy" id="33657"/>
    <lineage>
        <taxon>Eukaryota</taxon>
        <taxon>Haptista</taxon>
        <taxon>Haptophyta</taxon>
        <taxon>Prymnesiophyceae</taxon>
        <taxon>Phaeocystales</taxon>
        <taxon>Phaeocystaceae</taxon>
        <taxon>Phaeocystis</taxon>
    </lineage>
</organism>
<sequence>MEAGFTEAVTAAAASPGDLDSWKPARSWVVAYRGWVASGAVVCLLVTPVVPLAMLACVRVTRILDQNTEQLLAWCAAPWRAKVAGVRGRLRRELTTVRGWLRQDLSWLRRRWARGRR</sequence>
<keyword evidence="1" id="KW-0472">Membrane</keyword>
<dbReference type="EMBL" id="HBEP01018972">
    <property type="protein sequence ID" value="CAD8489278.1"/>
    <property type="molecule type" value="Transcribed_RNA"/>
</dbReference>
<dbReference type="AlphaFoldDB" id="A0A7S0HLH8"/>
<keyword evidence="1" id="KW-0812">Transmembrane</keyword>